<evidence type="ECO:0000259" key="1">
    <source>
        <dbReference type="PROSITE" id="PS51186"/>
    </source>
</evidence>
<sequence length="149" mass="16167">MFQPLTPAHRADYLALVQAFYGSDAVDHPIPLSHAEATFDAIAHGSPFLAGYLFLHAGQAAGYALLMKTWSQEAGGLVVWLDELYIAPAFQGHGLGSAFLRALPDLFPNAAAFRLEVTPCNQGARNLYSRMGYAPLGYEQMILTPQTRA</sequence>
<dbReference type="PROSITE" id="PS51186">
    <property type="entry name" value="GNAT"/>
    <property type="match status" value="1"/>
</dbReference>
<comment type="caution">
    <text evidence="2">The sequence shown here is derived from an EMBL/GenBank/DDBJ whole genome shotgun (WGS) entry which is preliminary data.</text>
</comment>
<dbReference type="InterPro" id="IPR016181">
    <property type="entry name" value="Acyl_CoA_acyltransferase"/>
</dbReference>
<dbReference type="Proteomes" id="UP000886874">
    <property type="component" value="Unassembled WGS sequence"/>
</dbReference>
<dbReference type="GO" id="GO:0016747">
    <property type="term" value="F:acyltransferase activity, transferring groups other than amino-acyl groups"/>
    <property type="evidence" value="ECO:0007669"/>
    <property type="project" value="InterPro"/>
</dbReference>
<dbReference type="SUPFAM" id="SSF55729">
    <property type="entry name" value="Acyl-CoA N-acyltransferases (Nat)"/>
    <property type="match status" value="1"/>
</dbReference>
<reference evidence="2" key="2">
    <citation type="journal article" date="2021" name="PeerJ">
        <title>Extensive microbial diversity within the chicken gut microbiome revealed by metagenomics and culture.</title>
        <authorList>
            <person name="Gilroy R."/>
            <person name="Ravi A."/>
            <person name="Getino M."/>
            <person name="Pursley I."/>
            <person name="Horton D.L."/>
            <person name="Alikhan N.F."/>
            <person name="Baker D."/>
            <person name="Gharbi K."/>
            <person name="Hall N."/>
            <person name="Watson M."/>
            <person name="Adriaenssens E.M."/>
            <person name="Foster-Nyarko E."/>
            <person name="Jarju S."/>
            <person name="Secka A."/>
            <person name="Antonio M."/>
            <person name="Oren A."/>
            <person name="Chaudhuri R.R."/>
            <person name="La Ragione R."/>
            <person name="Hildebrand F."/>
            <person name="Pallen M.J."/>
        </authorList>
    </citation>
    <scope>NUCLEOTIDE SEQUENCE</scope>
    <source>
        <strain evidence="2">ChiSjej2B20-13462</strain>
    </source>
</reference>
<protein>
    <submittedName>
        <fullName evidence="2">GNAT family N-acetyltransferase</fullName>
    </submittedName>
</protein>
<dbReference type="Pfam" id="PF00583">
    <property type="entry name" value="Acetyltransf_1"/>
    <property type="match status" value="1"/>
</dbReference>
<organism evidence="2 3">
    <name type="scientific">Candidatus Avoscillospira stercorigallinarum</name>
    <dbReference type="NCBI Taxonomy" id="2840708"/>
    <lineage>
        <taxon>Bacteria</taxon>
        <taxon>Bacillati</taxon>
        <taxon>Bacillota</taxon>
        <taxon>Clostridia</taxon>
        <taxon>Eubacteriales</taxon>
        <taxon>Oscillospiraceae</taxon>
        <taxon>Oscillospiraceae incertae sedis</taxon>
        <taxon>Candidatus Avoscillospira</taxon>
    </lineage>
</organism>
<evidence type="ECO:0000313" key="3">
    <source>
        <dbReference type="Proteomes" id="UP000886874"/>
    </source>
</evidence>
<dbReference type="CDD" id="cd04301">
    <property type="entry name" value="NAT_SF"/>
    <property type="match status" value="1"/>
</dbReference>
<dbReference type="AlphaFoldDB" id="A0A9D0Z5B3"/>
<dbReference type="Gene3D" id="3.40.630.30">
    <property type="match status" value="1"/>
</dbReference>
<evidence type="ECO:0000313" key="2">
    <source>
        <dbReference type="EMBL" id="HIQ69419.1"/>
    </source>
</evidence>
<proteinExistence type="predicted"/>
<feature type="domain" description="N-acetyltransferase" evidence="1">
    <location>
        <begin position="1"/>
        <end position="149"/>
    </location>
</feature>
<gene>
    <name evidence="2" type="ORF">IAA67_03700</name>
</gene>
<name>A0A9D0Z5B3_9FIRM</name>
<reference evidence="2" key="1">
    <citation type="submission" date="2020-10" db="EMBL/GenBank/DDBJ databases">
        <authorList>
            <person name="Gilroy R."/>
        </authorList>
    </citation>
    <scope>NUCLEOTIDE SEQUENCE</scope>
    <source>
        <strain evidence="2">ChiSjej2B20-13462</strain>
    </source>
</reference>
<accession>A0A9D0Z5B3</accession>
<dbReference type="EMBL" id="DVFN01000055">
    <property type="protein sequence ID" value="HIQ69419.1"/>
    <property type="molecule type" value="Genomic_DNA"/>
</dbReference>
<dbReference type="InterPro" id="IPR000182">
    <property type="entry name" value="GNAT_dom"/>
</dbReference>